<evidence type="ECO:0000313" key="1">
    <source>
        <dbReference type="EMBL" id="BAT04241.1"/>
    </source>
</evidence>
<reference evidence="1 2" key="3">
    <citation type="journal article" date="2013" name="Rice">
        <title>Improvement of the Oryza sativa Nipponbare reference genome using next generation sequence and optical map data.</title>
        <authorList>
            <person name="Kawahara Y."/>
            <person name="de la Bastide M."/>
            <person name="Hamilton J.P."/>
            <person name="Kanamori H."/>
            <person name="McCombie W.R."/>
            <person name="Ouyang S."/>
            <person name="Schwartz D.C."/>
            <person name="Tanaka T."/>
            <person name="Wu J."/>
            <person name="Zhou S."/>
            <person name="Childs K.L."/>
            <person name="Davidson R.M."/>
            <person name="Lin H."/>
            <person name="Quesada-Ocampo L."/>
            <person name="Vaillancourt B."/>
            <person name="Sakai H."/>
            <person name="Lee S.S."/>
            <person name="Kim J."/>
            <person name="Numa H."/>
            <person name="Itoh T."/>
            <person name="Buell C.R."/>
            <person name="Matsumoto T."/>
        </authorList>
    </citation>
    <scope>NUCLEOTIDE SEQUENCE [LARGE SCALE GENOMIC DNA]</scope>
    <source>
        <strain evidence="2">cv. Nipponbare</strain>
    </source>
</reference>
<accession>A0A0P0XCQ2</accession>
<name>A0A0P0XCQ2_ORYSJ</name>
<gene>
    <name evidence="1" type="ordered locus">Os08g0198900</name>
    <name evidence="1" type="ORF">OSNPB_080198900</name>
</gene>
<keyword evidence="2" id="KW-1185">Reference proteome</keyword>
<reference evidence="1 2" key="2">
    <citation type="journal article" date="2013" name="Plant Cell Physiol.">
        <title>Rice Annotation Project Database (RAP-DB): an integrative and interactive database for rice genomics.</title>
        <authorList>
            <person name="Sakai H."/>
            <person name="Lee S.S."/>
            <person name="Tanaka T."/>
            <person name="Numa H."/>
            <person name="Kim J."/>
            <person name="Kawahara Y."/>
            <person name="Wakimoto H."/>
            <person name="Yang C.C."/>
            <person name="Iwamoto M."/>
            <person name="Abe T."/>
            <person name="Yamada Y."/>
            <person name="Muto A."/>
            <person name="Inokuchi H."/>
            <person name="Ikemura T."/>
            <person name="Matsumoto T."/>
            <person name="Sasaki T."/>
            <person name="Itoh T."/>
        </authorList>
    </citation>
    <scope>NUCLEOTIDE SEQUENCE [LARGE SCALE GENOMIC DNA]</scope>
    <source>
        <strain evidence="2">cv. Nipponbare</strain>
    </source>
</reference>
<protein>
    <submittedName>
        <fullName evidence="1">Os08g0198900 protein</fullName>
    </submittedName>
</protein>
<dbReference type="InParanoid" id="A0A0P0XCQ2"/>
<dbReference type="AlphaFoldDB" id="A0A0P0XCQ2"/>
<dbReference type="EMBL" id="AP014964">
    <property type="protein sequence ID" value="BAT04241.1"/>
    <property type="molecule type" value="Genomic_DNA"/>
</dbReference>
<proteinExistence type="predicted"/>
<dbReference type="Proteomes" id="UP000059680">
    <property type="component" value="Chromosome 8"/>
</dbReference>
<reference evidence="2" key="1">
    <citation type="journal article" date="2005" name="Nature">
        <title>The map-based sequence of the rice genome.</title>
        <authorList>
            <consortium name="International rice genome sequencing project (IRGSP)"/>
            <person name="Matsumoto T."/>
            <person name="Wu J."/>
            <person name="Kanamori H."/>
            <person name="Katayose Y."/>
            <person name="Fujisawa M."/>
            <person name="Namiki N."/>
            <person name="Mizuno H."/>
            <person name="Yamamoto K."/>
            <person name="Antonio B.A."/>
            <person name="Baba T."/>
            <person name="Sakata K."/>
            <person name="Nagamura Y."/>
            <person name="Aoki H."/>
            <person name="Arikawa K."/>
            <person name="Arita K."/>
            <person name="Bito T."/>
            <person name="Chiden Y."/>
            <person name="Fujitsuka N."/>
            <person name="Fukunaka R."/>
            <person name="Hamada M."/>
            <person name="Harada C."/>
            <person name="Hayashi A."/>
            <person name="Hijishita S."/>
            <person name="Honda M."/>
            <person name="Hosokawa S."/>
            <person name="Ichikawa Y."/>
            <person name="Idonuma A."/>
            <person name="Iijima M."/>
            <person name="Ikeda M."/>
            <person name="Ikeno M."/>
            <person name="Ito K."/>
            <person name="Ito S."/>
            <person name="Ito T."/>
            <person name="Ito Y."/>
            <person name="Ito Y."/>
            <person name="Iwabuchi A."/>
            <person name="Kamiya K."/>
            <person name="Karasawa W."/>
            <person name="Kurita K."/>
            <person name="Katagiri S."/>
            <person name="Kikuta A."/>
            <person name="Kobayashi H."/>
            <person name="Kobayashi N."/>
            <person name="Machita K."/>
            <person name="Maehara T."/>
            <person name="Masukawa M."/>
            <person name="Mizubayashi T."/>
            <person name="Mukai Y."/>
            <person name="Nagasaki H."/>
            <person name="Nagata Y."/>
            <person name="Naito S."/>
            <person name="Nakashima M."/>
            <person name="Nakama Y."/>
            <person name="Nakamichi Y."/>
            <person name="Nakamura M."/>
            <person name="Meguro A."/>
            <person name="Negishi M."/>
            <person name="Ohta I."/>
            <person name="Ohta T."/>
            <person name="Okamoto M."/>
            <person name="Ono N."/>
            <person name="Saji S."/>
            <person name="Sakaguchi M."/>
            <person name="Sakai K."/>
            <person name="Shibata M."/>
            <person name="Shimokawa T."/>
            <person name="Song J."/>
            <person name="Takazaki Y."/>
            <person name="Terasawa K."/>
            <person name="Tsugane M."/>
            <person name="Tsuji K."/>
            <person name="Ueda S."/>
            <person name="Waki K."/>
            <person name="Yamagata H."/>
            <person name="Yamamoto M."/>
            <person name="Yamamoto S."/>
            <person name="Yamane H."/>
            <person name="Yoshiki S."/>
            <person name="Yoshihara R."/>
            <person name="Yukawa K."/>
            <person name="Zhong H."/>
            <person name="Yano M."/>
            <person name="Yuan Q."/>
            <person name="Ouyang S."/>
            <person name="Liu J."/>
            <person name="Jones K.M."/>
            <person name="Gansberger K."/>
            <person name="Moffat K."/>
            <person name="Hill J."/>
            <person name="Bera J."/>
            <person name="Fadrosh D."/>
            <person name="Jin S."/>
            <person name="Johri S."/>
            <person name="Kim M."/>
            <person name="Overton L."/>
            <person name="Reardon M."/>
            <person name="Tsitrin T."/>
            <person name="Vuong H."/>
            <person name="Weaver B."/>
            <person name="Ciecko A."/>
            <person name="Tallon L."/>
            <person name="Jackson J."/>
            <person name="Pai G."/>
            <person name="Aken S.V."/>
            <person name="Utterback T."/>
            <person name="Reidmuller S."/>
            <person name="Feldblyum T."/>
            <person name="Hsiao J."/>
            <person name="Zismann V."/>
            <person name="Iobst S."/>
            <person name="de Vazeille A.R."/>
            <person name="Buell C.R."/>
            <person name="Ying K."/>
            <person name="Li Y."/>
            <person name="Lu T."/>
            <person name="Huang Y."/>
            <person name="Zhao Q."/>
            <person name="Feng Q."/>
            <person name="Zhang L."/>
            <person name="Zhu J."/>
            <person name="Weng Q."/>
            <person name="Mu J."/>
            <person name="Lu Y."/>
            <person name="Fan D."/>
            <person name="Liu Y."/>
            <person name="Guan J."/>
            <person name="Zhang Y."/>
            <person name="Yu S."/>
            <person name="Liu X."/>
            <person name="Zhang Y."/>
            <person name="Hong G."/>
            <person name="Han B."/>
            <person name="Choisne N."/>
            <person name="Demange N."/>
            <person name="Orjeda G."/>
            <person name="Samain S."/>
            <person name="Cattolico L."/>
            <person name="Pelletier E."/>
            <person name="Couloux A."/>
            <person name="Segurens B."/>
            <person name="Wincker P."/>
            <person name="D'Hont A."/>
            <person name="Scarpelli C."/>
            <person name="Weissenbach J."/>
            <person name="Salanoubat M."/>
            <person name="Quetier F."/>
            <person name="Yu Y."/>
            <person name="Kim H.R."/>
            <person name="Rambo T."/>
            <person name="Currie J."/>
            <person name="Collura K."/>
            <person name="Luo M."/>
            <person name="Yang T."/>
            <person name="Ammiraju J.S.S."/>
            <person name="Engler F."/>
            <person name="Soderlund C."/>
            <person name="Wing R.A."/>
            <person name="Palmer L.E."/>
            <person name="de la Bastide M."/>
            <person name="Spiegel L."/>
            <person name="Nascimento L."/>
            <person name="Zutavern T."/>
            <person name="O'Shaughnessy A."/>
            <person name="Dike S."/>
            <person name="Dedhia N."/>
            <person name="Preston R."/>
            <person name="Balija V."/>
            <person name="McCombie W.R."/>
            <person name="Chow T."/>
            <person name="Chen H."/>
            <person name="Chung M."/>
            <person name="Chen C."/>
            <person name="Shaw J."/>
            <person name="Wu H."/>
            <person name="Hsiao K."/>
            <person name="Chao Y."/>
            <person name="Chu M."/>
            <person name="Cheng C."/>
            <person name="Hour A."/>
            <person name="Lee P."/>
            <person name="Lin S."/>
            <person name="Lin Y."/>
            <person name="Liou J."/>
            <person name="Liu S."/>
            <person name="Hsing Y."/>
            <person name="Raghuvanshi S."/>
            <person name="Mohanty A."/>
            <person name="Bharti A.K."/>
            <person name="Gaur A."/>
            <person name="Gupta V."/>
            <person name="Kumar D."/>
            <person name="Ravi V."/>
            <person name="Vij S."/>
            <person name="Kapur A."/>
            <person name="Khurana P."/>
            <person name="Khurana P."/>
            <person name="Khurana J.P."/>
            <person name="Tyagi A.K."/>
            <person name="Gaikwad K."/>
            <person name="Singh A."/>
            <person name="Dalal V."/>
            <person name="Srivastava S."/>
            <person name="Dixit A."/>
            <person name="Pal A.K."/>
            <person name="Ghazi I.A."/>
            <person name="Yadav M."/>
            <person name="Pandit A."/>
            <person name="Bhargava A."/>
            <person name="Sureshbabu K."/>
            <person name="Batra K."/>
            <person name="Sharma T.R."/>
            <person name="Mohapatra T."/>
            <person name="Singh N.K."/>
            <person name="Messing J."/>
            <person name="Nelson A.B."/>
            <person name="Fuks G."/>
            <person name="Kavchok S."/>
            <person name="Keizer G."/>
            <person name="Linton E."/>
            <person name="Llaca V."/>
            <person name="Song R."/>
            <person name="Tanyolac B."/>
            <person name="Young S."/>
            <person name="Ho-Il K."/>
            <person name="Hahn J.H."/>
            <person name="Sangsakoo G."/>
            <person name="Vanavichit A."/>
            <person name="de Mattos Luiz.A.T."/>
            <person name="Zimmer P.D."/>
            <person name="Malone G."/>
            <person name="Dellagostin O."/>
            <person name="de Oliveira A.C."/>
            <person name="Bevan M."/>
            <person name="Bancroft I."/>
            <person name="Minx P."/>
            <person name="Cordum H."/>
            <person name="Wilson R."/>
            <person name="Cheng Z."/>
            <person name="Jin W."/>
            <person name="Jiang J."/>
            <person name="Leong S.A."/>
            <person name="Iwama H."/>
            <person name="Gojobori T."/>
            <person name="Itoh T."/>
            <person name="Niimura Y."/>
            <person name="Fujii Y."/>
            <person name="Habara T."/>
            <person name="Sakai H."/>
            <person name="Sato Y."/>
            <person name="Wilson G."/>
            <person name="Kumar K."/>
            <person name="McCouch S."/>
            <person name="Juretic N."/>
            <person name="Hoen D."/>
            <person name="Wright S."/>
            <person name="Bruskiewich R."/>
            <person name="Bureau T."/>
            <person name="Miyao A."/>
            <person name="Hirochika H."/>
            <person name="Nishikawa T."/>
            <person name="Kadowaki K."/>
            <person name="Sugiura M."/>
            <person name="Burr B."/>
            <person name="Sasaki T."/>
        </authorList>
    </citation>
    <scope>NUCLEOTIDE SEQUENCE [LARGE SCALE GENOMIC DNA]</scope>
    <source>
        <strain evidence="2">cv. Nipponbare</strain>
    </source>
</reference>
<sequence length="87" mass="9379">MATPPPPRTGDRNGDASPCWKYLFLPLDRVQVSIFQAPVPTWLAGSISDSIQTGRKTRVKVRRFAVGGHGALSPIAPNLATHLVTCI</sequence>
<organism evidence="1 2">
    <name type="scientific">Oryza sativa subsp. japonica</name>
    <name type="common">Rice</name>
    <dbReference type="NCBI Taxonomy" id="39947"/>
    <lineage>
        <taxon>Eukaryota</taxon>
        <taxon>Viridiplantae</taxon>
        <taxon>Streptophyta</taxon>
        <taxon>Embryophyta</taxon>
        <taxon>Tracheophyta</taxon>
        <taxon>Spermatophyta</taxon>
        <taxon>Magnoliopsida</taxon>
        <taxon>Liliopsida</taxon>
        <taxon>Poales</taxon>
        <taxon>Poaceae</taxon>
        <taxon>BOP clade</taxon>
        <taxon>Oryzoideae</taxon>
        <taxon>Oryzeae</taxon>
        <taxon>Oryzinae</taxon>
        <taxon>Oryza</taxon>
        <taxon>Oryza sativa</taxon>
    </lineage>
</organism>
<dbReference type="Gramene" id="Os08t0198900-01">
    <property type="protein sequence ID" value="Os08t0198900-01"/>
    <property type="gene ID" value="Os08g0198900"/>
</dbReference>
<evidence type="ECO:0000313" key="2">
    <source>
        <dbReference type="Proteomes" id="UP000059680"/>
    </source>
</evidence>
<dbReference type="PaxDb" id="39947-A0A0P0XCQ2"/>